<keyword evidence="3" id="KW-1185">Reference proteome</keyword>
<name>A0ABV9T9Q9_9GAMM</name>
<gene>
    <name evidence="2" type="ORF">ACFPDQ_01040</name>
</gene>
<evidence type="ECO:0000256" key="1">
    <source>
        <dbReference type="SAM" id="SignalP"/>
    </source>
</evidence>
<evidence type="ECO:0000313" key="3">
    <source>
        <dbReference type="Proteomes" id="UP001595926"/>
    </source>
</evidence>
<proteinExistence type="predicted"/>
<dbReference type="Proteomes" id="UP001595926">
    <property type="component" value="Unassembled WGS sequence"/>
</dbReference>
<organism evidence="2 3">
    <name type="scientific">Pseudofrancisella aestuarii</name>
    <dbReference type="NCBI Taxonomy" id="2670347"/>
    <lineage>
        <taxon>Bacteria</taxon>
        <taxon>Pseudomonadati</taxon>
        <taxon>Pseudomonadota</taxon>
        <taxon>Gammaproteobacteria</taxon>
        <taxon>Thiotrichales</taxon>
        <taxon>Francisellaceae</taxon>
        <taxon>Pseudofrancisella</taxon>
    </lineage>
</organism>
<comment type="caution">
    <text evidence="2">The sequence shown here is derived from an EMBL/GenBank/DDBJ whole genome shotgun (WGS) entry which is preliminary data.</text>
</comment>
<dbReference type="RefSeq" id="WP_119330632.1">
    <property type="nucleotide sequence ID" value="NZ_JBHSJH010000001.1"/>
</dbReference>
<sequence length="68" mass="7543">MKKILSITLVCLSLVIPIASFAKTSNIEQANEQLTSKNEKSAYVSATESHSVDTINANRHTAVNYKRY</sequence>
<dbReference type="EMBL" id="JBHSJH010000001">
    <property type="protein sequence ID" value="MFC4891632.1"/>
    <property type="molecule type" value="Genomic_DNA"/>
</dbReference>
<evidence type="ECO:0000313" key="2">
    <source>
        <dbReference type="EMBL" id="MFC4891632.1"/>
    </source>
</evidence>
<feature type="signal peptide" evidence="1">
    <location>
        <begin position="1"/>
        <end position="22"/>
    </location>
</feature>
<keyword evidence="1" id="KW-0732">Signal</keyword>
<accession>A0ABV9T9Q9</accession>
<reference evidence="3" key="1">
    <citation type="journal article" date="2019" name="Int. J. Syst. Evol. Microbiol.">
        <title>The Global Catalogue of Microorganisms (GCM) 10K type strain sequencing project: providing services to taxonomists for standard genome sequencing and annotation.</title>
        <authorList>
            <consortium name="The Broad Institute Genomics Platform"/>
            <consortium name="The Broad Institute Genome Sequencing Center for Infectious Disease"/>
            <person name="Wu L."/>
            <person name="Ma J."/>
        </authorList>
    </citation>
    <scope>NUCLEOTIDE SEQUENCE [LARGE SCALE GENOMIC DNA]</scope>
    <source>
        <strain evidence="3">CGMCC 1.13718</strain>
    </source>
</reference>
<protein>
    <submittedName>
        <fullName evidence="2">Uncharacterized protein</fullName>
    </submittedName>
</protein>
<feature type="chain" id="PRO_5045692239" evidence="1">
    <location>
        <begin position="23"/>
        <end position="68"/>
    </location>
</feature>